<evidence type="ECO:0000256" key="1">
    <source>
        <dbReference type="SAM" id="SignalP"/>
    </source>
</evidence>
<accession>A0A290QAL4</accession>
<sequence>MIHSHRQALRALLPLLVASATATTSYGFAEIARGSLLLQTNASATYDSYFLGTIDNAPDTTYSLYPSLRYIRNAGRGTITASTGVAFNRYEKNQDLDSDDLRASLQVDLPTVEGARFKGNVGLDYNEATIVDVYVNDRVATETFSGNLAFEYRLSDRTNLRESFGYSSTTRDLYSDQEMISNQVALTYKGFLRGTSLTALHDMNFTNTTGDVFTGGVGLDQQSHNFSLGLSRPLYGEVNGSLNYGYSFLRRSAQETTSGETKSTSSYISVSIDGPFLPRKRFPKLTSSASLSYSQPATAGRNDEAGKFFSGNLSLTWSARERTKLSIQASRSMDLSLTDLSIENNRISGGFDQQFGRSTNLTGNAGYAWQTTRGTDREDRIIDASLELSRTFNKYLTIGTGYTYQNNDTSSSGAQPGRFAPRDYERHTVKLTASVTF</sequence>
<dbReference type="Proteomes" id="UP000217265">
    <property type="component" value="Chromosome"/>
</dbReference>
<dbReference type="SUPFAM" id="SSF56935">
    <property type="entry name" value="Porins"/>
    <property type="match status" value="1"/>
</dbReference>
<protein>
    <recommendedName>
        <fullName evidence="4">TIGR03016 family PEP-CTERM system-associated outer membrane protein</fullName>
    </recommendedName>
</protein>
<evidence type="ECO:0000313" key="3">
    <source>
        <dbReference type="Proteomes" id="UP000217265"/>
    </source>
</evidence>
<feature type="chain" id="PRO_5013307587" description="TIGR03016 family PEP-CTERM system-associated outer membrane protein" evidence="1">
    <location>
        <begin position="23"/>
        <end position="437"/>
    </location>
</feature>
<evidence type="ECO:0000313" key="2">
    <source>
        <dbReference type="EMBL" id="ATC63276.1"/>
    </source>
</evidence>
<dbReference type="RefSeq" id="WP_096054908.1">
    <property type="nucleotide sequence ID" value="NZ_CP023344.1"/>
</dbReference>
<gene>
    <name evidence="2" type="ORF">CMV30_04515</name>
</gene>
<proteinExistence type="predicted"/>
<dbReference type="EMBL" id="CP023344">
    <property type="protein sequence ID" value="ATC63276.1"/>
    <property type="molecule type" value="Genomic_DNA"/>
</dbReference>
<keyword evidence="1" id="KW-0732">Signal</keyword>
<reference evidence="2 3" key="1">
    <citation type="submission" date="2017-09" db="EMBL/GenBank/DDBJ databases">
        <title>Complete genome sequence of Verrucomicrobial strain HZ-65, isolated from freshwater.</title>
        <authorList>
            <person name="Choi A."/>
        </authorList>
    </citation>
    <scope>NUCLEOTIDE SEQUENCE [LARGE SCALE GENOMIC DNA]</scope>
    <source>
        <strain evidence="2 3">HZ-65</strain>
    </source>
</reference>
<dbReference type="KEGG" id="vbh:CMV30_04515"/>
<name>A0A290QAL4_9BACT</name>
<evidence type="ECO:0008006" key="4">
    <source>
        <dbReference type="Google" id="ProtNLM"/>
    </source>
</evidence>
<feature type="signal peptide" evidence="1">
    <location>
        <begin position="1"/>
        <end position="22"/>
    </location>
</feature>
<dbReference type="OrthoDB" id="188635at2"/>
<keyword evidence="3" id="KW-1185">Reference proteome</keyword>
<dbReference type="Pfam" id="PF10082">
    <property type="entry name" value="BBP2_2"/>
    <property type="match status" value="1"/>
</dbReference>
<dbReference type="AlphaFoldDB" id="A0A290QAL4"/>
<organism evidence="2 3">
    <name type="scientific">Nibricoccus aquaticus</name>
    <dbReference type="NCBI Taxonomy" id="2576891"/>
    <lineage>
        <taxon>Bacteria</taxon>
        <taxon>Pseudomonadati</taxon>
        <taxon>Verrucomicrobiota</taxon>
        <taxon>Opitutia</taxon>
        <taxon>Opitutales</taxon>
        <taxon>Opitutaceae</taxon>
        <taxon>Nibricoccus</taxon>
    </lineage>
</organism>
<dbReference type="InterPro" id="IPR018759">
    <property type="entry name" value="BBP2_2"/>
</dbReference>